<evidence type="ECO:0008006" key="4">
    <source>
        <dbReference type="Google" id="ProtNLM"/>
    </source>
</evidence>
<gene>
    <name evidence="2" type="ORF">C0J00_03900</name>
</gene>
<reference evidence="2 3" key="2">
    <citation type="submission" date="2018-02" db="EMBL/GenBank/DDBJ databases">
        <title>Whole genome sequencing analysis of Streptococcus pluranimalium isolated from cattle infected mastitis in China.</title>
        <authorList>
            <person name="Zhang J.-R."/>
            <person name="Hu G.-Z."/>
        </authorList>
    </citation>
    <scope>NUCLEOTIDE SEQUENCE [LARGE SCALE GENOMIC DNA]</scope>
    <source>
        <strain evidence="2 3">TH11417</strain>
    </source>
</reference>
<name>A0A2L0D3V9_9STRE</name>
<dbReference type="InterPro" id="IPR021462">
    <property type="entry name" value="DUF3114"/>
</dbReference>
<sequence>MVSQWHAYEIDENGNVNSEPDKAYTKEQQMQLVAGNSVNYAENSDGNYHTKVDSDPVSIYDPEVRKEVRKGWKNPSRYSGKENYFDTEESSKRANDRLRG</sequence>
<dbReference type="AlphaFoldDB" id="A0A2L0D3V9"/>
<dbReference type="Proteomes" id="UP000238956">
    <property type="component" value="Chromosome"/>
</dbReference>
<accession>A0A2L0D3V9</accession>
<dbReference type="KEGG" id="splr:C0J00_03900"/>
<proteinExistence type="predicted"/>
<feature type="region of interest" description="Disordered" evidence="1">
    <location>
        <begin position="69"/>
        <end position="100"/>
    </location>
</feature>
<feature type="compositionally biased region" description="Basic and acidic residues" evidence="1">
    <location>
        <begin position="79"/>
        <end position="100"/>
    </location>
</feature>
<evidence type="ECO:0000313" key="2">
    <source>
        <dbReference type="EMBL" id="AUW96320.1"/>
    </source>
</evidence>
<feature type="region of interest" description="Disordered" evidence="1">
    <location>
        <begin position="1"/>
        <end position="20"/>
    </location>
</feature>
<dbReference type="EMBL" id="CP025536">
    <property type="protein sequence ID" value="AUW96320.1"/>
    <property type="molecule type" value="Genomic_DNA"/>
</dbReference>
<reference evidence="2 3" key="1">
    <citation type="submission" date="2017-12" db="EMBL/GenBank/DDBJ databases">
        <authorList>
            <person name="Hurst M.R.H."/>
        </authorList>
    </citation>
    <scope>NUCLEOTIDE SEQUENCE [LARGE SCALE GENOMIC DNA]</scope>
    <source>
        <strain evidence="2 3">TH11417</strain>
    </source>
</reference>
<dbReference type="Pfam" id="PF11311">
    <property type="entry name" value="DUF3114"/>
    <property type="match status" value="1"/>
</dbReference>
<evidence type="ECO:0000256" key="1">
    <source>
        <dbReference type="SAM" id="MobiDB-lite"/>
    </source>
</evidence>
<keyword evidence="3" id="KW-1185">Reference proteome</keyword>
<organism evidence="2 3">
    <name type="scientific">Streptococcus pluranimalium</name>
    <dbReference type="NCBI Taxonomy" id="82348"/>
    <lineage>
        <taxon>Bacteria</taxon>
        <taxon>Bacillati</taxon>
        <taxon>Bacillota</taxon>
        <taxon>Bacilli</taxon>
        <taxon>Lactobacillales</taxon>
        <taxon>Streptococcaceae</taxon>
        <taxon>Streptococcus</taxon>
    </lineage>
</organism>
<evidence type="ECO:0000313" key="3">
    <source>
        <dbReference type="Proteomes" id="UP000238956"/>
    </source>
</evidence>
<protein>
    <recommendedName>
        <fullName evidence="4">DUF3114 domain-containing protein</fullName>
    </recommendedName>
</protein>